<dbReference type="AlphaFoldDB" id="A0A1C6W0Y2"/>
<keyword evidence="2" id="KW-1133">Transmembrane helix</keyword>
<dbReference type="Proteomes" id="UP000199343">
    <property type="component" value="Unassembled WGS sequence"/>
</dbReference>
<evidence type="ECO:0000256" key="2">
    <source>
        <dbReference type="SAM" id="Phobius"/>
    </source>
</evidence>
<keyword evidence="2" id="KW-0472">Membrane</keyword>
<accession>A0A1C6W0Y2</accession>
<dbReference type="EMBL" id="CP109071">
    <property type="protein sequence ID" value="WSA31847.1"/>
    <property type="molecule type" value="Genomic_DNA"/>
</dbReference>
<gene>
    <name evidence="3" type="ORF">GA0070608_4894</name>
    <name evidence="4" type="ORF">OIE14_27610</name>
</gene>
<reference evidence="4 6" key="2">
    <citation type="submission" date="2022-10" db="EMBL/GenBank/DDBJ databases">
        <title>The complete genomes of actinobacterial strains from the NBC collection.</title>
        <authorList>
            <person name="Joergensen T.S."/>
            <person name="Alvarez Arevalo M."/>
            <person name="Sterndorff E.B."/>
            <person name="Faurdal D."/>
            <person name="Vuksanovic O."/>
            <person name="Mourched A.-S."/>
            <person name="Charusanti P."/>
            <person name="Shaw S."/>
            <person name="Blin K."/>
            <person name="Weber T."/>
        </authorList>
    </citation>
    <scope>NUCLEOTIDE SEQUENCE [LARGE SCALE GENOMIC DNA]</scope>
    <source>
        <strain evidence="4 6">NBC 01809</strain>
    </source>
</reference>
<feature type="region of interest" description="Disordered" evidence="1">
    <location>
        <begin position="1"/>
        <end position="29"/>
    </location>
</feature>
<evidence type="ECO:0000313" key="6">
    <source>
        <dbReference type="Proteomes" id="UP001334804"/>
    </source>
</evidence>
<dbReference type="EMBL" id="FMIC01000002">
    <property type="protein sequence ID" value="SCL72223.1"/>
    <property type="molecule type" value="Genomic_DNA"/>
</dbReference>
<name>A0A1C6W0Y2_9ACTN</name>
<dbReference type="RefSeq" id="WP_091630774.1">
    <property type="nucleotide sequence ID" value="NZ_CP109071.1"/>
</dbReference>
<keyword evidence="2" id="KW-0812">Transmembrane</keyword>
<dbReference type="OrthoDB" id="3328426at2"/>
<proteinExistence type="predicted"/>
<evidence type="ECO:0000313" key="5">
    <source>
        <dbReference type="Proteomes" id="UP000199343"/>
    </source>
</evidence>
<keyword evidence="6" id="KW-1185">Reference proteome</keyword>
<sequence length="321" mass="32930">MTQPNDPTEALPTHRLPAGDAPTMPPASADATVHLTAGEPTAPLATEEATVYLAANEPTAPLPSADATVYLAAGDPTMRLAAGEATVHLTAGEPTAHLARGEPTMPGHAPGGQTGAGWTAYPASGERTTPAAVDTGRTVGPGRTVGAGVGSPFAGPVGGEVRFGPGVPTTPPPAPAWPAPPPRRRSAWRTVTSVLSTLLTVALLAVVGLYLWQRISPLEVTGVTVAVPRPAGDRCDVTVDVVATVSTNGRAGQIRYQWLRTGSAPGSLLTERVGRGQRTVELTLRWSFSGVGSTTEAATVNITSPSPVQAQTPVSYDCRRR</sequence>
<protein>
    <submittedName>
        <fullName evidence="3">Uncharacterized protein</fullName>
    </submittedName>
</protein>
<dbReference type="Proteomes" id="UP001334804">
    <property type="component" value="Chromosome"/>
</dbReference>
<evidence type="ECO:0000313" key="3">
    <source>
        <dbReference type="EMBL" id="SCL72223.1"/>
    </source>
</evidence>
<reference evidence="3 5" key="1">
    <citation type="submission" date="2016-06" db="EMBL/GenBank/DDBJ databases">
        <authorList>
            <person name="Kjaerup R.B."/>
            <person name="Dalgaard T.S."/>
            <person name="Juul-Madsen H.R."/>
        </authorList>
    </citation>
    <scope>NUCLEOTIDE SEQUENCE [LARGE SCALE GENOMIC DNA]</scope>
    <source>
        <strain evidence="3 5">DSM 43363</strain>
    </source>
</reference>
<dbReference type="STRING" id="47871.GA0070608_4894"/>
<feature type="transmembrane region" description="Helical" evidence="2">
    <location>
        <begin position="191"/>
        <end position="212"/>
    </location>
</feature>
<evidence type="ECO:0000256" key="1">
    <source>
        <dbReference type="SAM" id="MobiDB-lite"/>
    </source>
</evidence>
<organism evidence="3 5">
    <name type="scientific">Micromonospora peucetia</name>
    <dbReference type="NCBI Taxonomy" id="47871"/>
    <lineage>
        <taxon>Bacteria</taxon>
        <taxon>Bacillati</taxon>
        <taxon>Actinomycetota</taxon>
        <taxon>Actinomycetes</taxon>
        <taxon>Micromonosporales</taxon>
        <taxon>Micromonosporaceae</taxon>
        <taxon>Micromonospora</taxon>
    </lineage>
</organism>
<evidence type="ECO:0000313" key="4">
    <source>
        <dbReference type="EMBL" id="WSA31847.1"/>
    </source>
</evidence>